<evidence type="ECO:0000313" key="3">
    <source>
        <dbReference type="EMBL" id="QMU29276.1"/>
    </source>
</evidence>
<feature type="domain" description="TonB C-terminal" evidence="2">
    <location>
        <begin position="159"/>
        <end position="223"/>
    </location>
</feature>
<dbReference type="InterPro" id="IPR041916">
    <property type="entry name" value="Anti_sigma_zinc_sf"/>
</dbReference>
<feature type="transmembrane region" description="Helical" evidence="1">
    <location>
        <begin position="90"/>
        <end position="114"/>
    </location>
</feature>
<sequence length="223" mass="24462">MINTQPSQRTEPLGVHLSEEKLFQLLTGQVTPDEKQQLEAHLQQCALCTDALEGFARADSAATQATLLELNHLIKKRTTRRKTRTLLTDIKAWGVATAIVFLILISAAIVWNAVHSANTSSVTKPKASAQNLYARPVKGYSHLRKYLNLRANLPAGASRKGKVRLRFTVNPDSSLSNFTVVAGLEKATNLAAIELVKQGPTWQPANRQGQNKAQTVSVTILFK</sequence>
<keyword evidence="1" id="KW-1133">Transmembrane helix</keyword>
<dbReference type="Proteomes" id="UP000514509">
    <property type="component" value="Chromosome"/>
</dbReference>
<gene>
    <name evidence="3" type="ORF">HUW48_15090</name>
</gene>
<organism evidence="3 4">
    <name type="scientific">Adhaeribacter radiodurans</name>
    <dbReference type="NCBI Taxonomy" id="2745197"/>
    <lineage>
        <taxon>Bacteria</taxon>
        <taxon>Pseudomonadati</taxon>
        <taxon>Bacteroidota</taxon>
        <taxon>Cytophagia</taxon>
        <taxon>Cytophagales</taxon>
        <taxon>Hymenobacteraceae</taxon>
        <taxon>Adhaeribacter</taxon>
    </lineage>
</organism>
<dbReference type="InterPro" id="IPR037682">
    <property type="entry name" value="TonB_C"/>
</dbReference>
<dbReference type="SUPFAM" id="SSF74653">
    <property type="entry name" value="TolA/TonB C-terminal domain"/>
    <property type="match status" value="1"/>
</dbReference>
<evidence type="ECO:0000313" key="4">
    <source>
        <dbReference type="Proteomes" id="UP000514509"/>
    </source>
</evidence>
<proteinExistence type="predicted"/>
<dbReference type="Gene3D" id="3.30.1150.10">
    <property type="match status" value="1"/>
</dbReference>
<dbReference type="AlphaFoldDB" id="A0A7L7L8W9"/>
<evidence type="ECO:0000259" key="2">
    <source>
        <dbReference type="Pfam" id="PF03544"/>
    </source>
</evidence>
<evidence type="ECO:0000256" key="1">
    <source>
        <dbReference type="SAM" id="Phobius"/>
    </source>
</evidence>
<keyword evidence="1" id="KW-0472">Membrane</keyword>
<dbReference type="KEGG" id="add:HUW48_15090"/>
<protein>
    <submittedName>
        <fullName evidence="3">Energy transducer TonB</fullName>
    </submittedName>
</protein>
<name>A0A7L7L8W9_9BACT</name>
<keyword evidence="1" id="KW-0812">Transmembrane</keyword>
<keyword evidence="4" id="KW-1185">Reference proteome</keyword>
<accession>A0A7L7L8W9</accession>
<reference evidence="3 4" key="1">
    <citation type="submission" date="2020-08" db="EMBL/GenBank/DDBJ databases">
        <title>Adhaeribacter dokdonensis sp. nov., isolated from the rhizosphere of Elymus tsukushiensis, a plant native to the Dokdo Islands, Republic of Korea.</title>
        <authorList>
            <person name="Ghim S.Y."/>
        </authorList>
    </citation>
    <scope>NUCLEOTIDE SEQUENCE [LARGE SCALE GENOMIC DNA]</scope>
    <source>
        <strain evidence="3 4">KUDC8001</strain>
    </source>
</reference>
<dbReference type="Pfam" id="PF03544">
    <property type="entry name" value="TonB_C"/>
    <property type="match status" value="1"/>
</dbReference>
<dbReference type="GO" id="GO:0055085">
    <property type="term" value="P:transmembrane transport"/>
    <property type="evidence" value="ECO:0007669"/>
    <property type="project" value="InterPro"/>
</dbReference>
<dbReference type="RefSeq" id="WP_182411735.1">
    <property type="nucleotide sequence ID" value="NZ_CP055153.1"/>
</dbReference>
<dbReference type="Gene3D" id="1.10.10.1320">
    <property type="entry name" value="Anti-sigma factor, zinc-finger domain"/>
    <property type="match status" value="1"/>
</dbReference>
<dbReference type="EMBL" id="CP055153">
    <property type="protein sequence ID" value="QMU29276.1"/>
    <property type="molecule type" value="Genomic_DNA"/>
</dbReference>